<protein>
    <recommendedName>
        <fullName evidence="3">Tetratricopeptide repeat protein</fullName>
    </recommendedName>
</protein>
<reference evidence="1 2" key="1">
    <citation type="submission" date="2018-06" db="EMBL/GenBank/DDBJ databases">
        <title>Mucibacter soli gen. nov., sp. nov., a new member of the family Chitinophagaceae producing mucin.</title>
        <authorList>
            <person name="Kim M.-K."/>
            <person name="Park S."/>
            <person name="Kim T.-S."/>
            <person name="Joung Y."/>
            <person name="Han J.-H."/>
            <person name="Kim S.B."/>
        </authorList>
    </citation>
    <scope>NUCLEOTIDE SEQUENCE [LARGE SCALE GENOMIC DNA]</scope>
    <source>
        <strain evidence="1 2">R1-15</strain>
    </source>
</reference>
<dbReference type="EMBL" id="QKTW01000018">
    <property type="protein sequence ID" value="PZF72298.1"/>
    <property type="molecule type" value="Genomic_DNA"/>
</dbReference>
<name>A0A2W2AX60_9BACT</name>
<gene>
    <name evidence="1" type="ORF">DN068_13135</name>
</gene>
<sequence length="290" mass="34252">MKAIYGRILTCVSMVICMACTQAQSLPEQALQKSDKYKDSILHNYLEQGAWLFPYYSESWQIYVDSALLFLPQEAYLWQQKGMPYFKKMKYQAGMRFLDSAVKYDRRSYIDYRAFMKCIFQKDYVSALDDFWEAKNVNGNSGVMDHPYNFYIGLCHLQLNHFDSAQIYLEGCVEEQLKNMGKDWVHPLRTFYSGVACFENNQYSKAIAYFDQSLERYPHFSDAEYYKARCLIGLKKFKDAYLLMNQADEDFNKHITINEDNAIYERYPYQISRGMLNGYINILKKINDSL</sequence>
<dbReference type="Pfam" id="PF14559">
    <property type="entry name" value="TPR_19"/>
    <property type="match status" value="1"/>
</dbReference>
<dbReference type="InterPro" id="IPR019734">
    <property type="entry name" value="TPR_rpt"/>
</dbReference>
<accession>A0A2W2AX60</accession>
<keyword evidence="2" id="KW-1185">Reference proteome</keyword>
<dbReference type="RefSeq" id="WP_110999393.1">
    <property type="nucleotide sequence ID" value="NZ_QKTW01000018.1"/>
</dbReference>
<evidence type="ECO:0008006" key="3">
    <source>
        <dbReference type="Google" id="ProtNLM"/>
    </source>
</evidence>
<dbReference type="Gene3D" id="1.25.40.10">
    <property type="entry name" value="Tetratricopeptide repeat domain"/>
    <property type="match status" value="2"/>
</dbReference>
<dbReference type="Proteomes" id="UP000248745">
    <property type="component" value="Unassembled WGS sequence"/>
</dbReference>
<proteinExistence type="predicted"/>
<dbReference type="AlphaFoldDB" id="A0A2W2AX60"/>
<evidence type="ECO:0000313" key="1">
    <source>
        <dbReference type="EMBL" id="PZF72298.1"/>
    </source>
</evidence>
<dbReference type="InterPro" id="IPR011990">
    <property type="entry name" value="TPR-like_helical_dom_sf"/>
</dbReference>
<dbReference type="SMART" id="SM00028">
    <property type="entry name" value="TPR"/>
    <property type="match status" value="3"/>
</dbReference>
<evidence type="ECO:0000313" key="2">
    <source>
        <dbReference type="Proteomes" id="UP000248745"/>
    </source>
</evidence>
<dbReference type="SUPFAM" id="SSF48452">
    <property type="entry name" value="TPR-like"/>
    <property type="match status" value="1"/>
</dbReference>
<dbReference type="OrthoDB" id="655905at2"/>
<comment type="caution">
    <text evidence="1">The sequence shown here is derived from an EMBL/GenBank/DDBJ whole genome shotgun (WGS) entry which is preliminary data.</text>
</comment>
<organism evidence="1 2">
    <name type="scientific">Taibaiella soli</name>
    <dbReference type="NCBI Taxonomy" id="1649169"/>
    <lineage>
        <taxon>Bacteria</taxon>
        <taxon>Pseudomonadati</taxon>
        <taxon>Bacteroidota</taxon>
        <taxon>Chitinophagia</taxon>
        <taxon>Chitinophagales</taxon>
        <taxon>Chitinophagaceae</taxon>
        <taxon>Taibaiella</taxon>
    </lineage>
</organism>